<dbReference type="OrthoDB" id="255777at2157"/>
<gene>
    <name evidence="2" type="ordered locus">Htur_1031</name>
</gene>
<evidence type="ECO:0000256" key="1">
    <source>
        <dbReference type="SAM" id="Phobius"/>
    </source>
</evidence>
<sequence length="81" mass="8467">MSDRDAEFPAFGRRSVTDWIVLVSILVGALSVLLVAPAVGESGEAAATLGYILAEALVLYVGYGVLMRVASPTAREILESA</sequence>
<dbReference type="AlphaFoldDB" id="D2RYM2"/>
<protein>
    <submittedName>
        <fullName evidence="2">Uncharacterized protein</fullName>
    </submittedName>
</protein>
<keyword evidence="1" id="KW-1133">Transmembrane helix</keyword>
<feature type="transmembrane region" description="Helical" evidence="1">
    <location>
        <begin position="45"/>
        <end position="66"/>
    </location>
</feature>
<name>D2RYM2_HALTV</name>
<dbReference type="EMBL" id="CP001860">
    <property type="protein sequence ID" value="ADB59923.1"/>
    <property type="molecule type" value="Genomic_DNA"/>
</dbReference>
<keyword evidence="1" id="KW-0472">Membrane</keyword>
<dbReference type="STRING" id="543526.Htur_1031"/>
<feature type="transmembrane region" description="Helical" evidence="1">
    <location>
        <begin position="20"/>
        <end position="39"/>
    </location>
</feature>
<dbReference type="Pfam" id="PF24352">
    <property type="entry name" value="DUF7512"/>
    <property type="match status" value="1"/>
</dbReference>
<organism evidence="2 3">
    <name type="scientific">Haloterrigena turkmenica (strain ATCC 51198 / DSM 5511 / JCM 9101 / NCIMB 13204 / VKM B-1734 / 4k)</name>
    <name type="common">Halococcus turkmenicus</name>
    <dbReference type="NCBI Taxonomy" id="543526"/>
    <lineage>
        <taxon>Archaea</taxon>
        <taxon>Methanobacteriati</taxon>
        <taxon>Methanobacteriota</taxon>
        <taxon>Stenosarchaea group</taxon>
        <taxon>Halobacteria</taxon>
        <taxon>Halobacteriales</taxon>
        <taxon>Natrialbaceae</taxon>
        <taxon>Haloterrigena</taxon>
    </lineage>
</organism>
<proteinExistence type="predicted"/>
<keyword evidence="1" id="KW-0812">Transmembrane</keyword>
<evidence type="ECO:0000313" key="2">
    <source>
        <dbReference type="EMBL" id="ADB59923.1"/>
    </source>
</evidence>
<dbReference type="Proteomes" id="UP000001903">
    <property type="component" value="Chromosome"/>
</dbReference>
<dbReference type="RefSeq" id="WP_012942234.1">
    <property type="nucleotide sequence ID" value="NC_013743.1"/>
</dbReference>
<reference evidence="2 3" key="1">
    <citation type="journal article" date="2010" name="Stand. Genomic Sci.">
        <title>Complete genome sequence of Haloterrigena turkmenica type strain (4k).</title>
        <authorList>
            <person name="Saunders E."/>
            <person name="Tindall B.J."/>
            <person name="Fahnrich R."/>
            <person name="Lapidus A."/>
            <person name="Copeland A."/>
            <person name="Del Rio T.G."/>
            <person name="Lucas S."/>
            <person name="Chen F."/>
            <person name="Tice H."/>
            <person name="Cheng J.F."/>
            <person name="Han C."/>
            <person name="Detter J.C."/>
            <person name="Bruce D."/>
            <person name="Goodwin L."/>
            <person name="Chain P."/>
            <person name="Pitluck S."/>
            <person name="Pati A."/>
            <person name="Ivanova N."/>
            <person name="Mavromatis K."/>
            <person name="Chen A."/>
            <person name="Palaniappan K."/>
            <person name="Land M."/>
            <person name="Hauser L."/>
            <person name="Chang Y.J."/>
            <person name="Jeffries C.D."/>
            <person name="Brettin T."/>
            <person name="Rohde M."/>
            <person name="Goker M."/>
            <person name="Bristow J."/>
            <person name="Eisen J.A."/>
            <person name="Markowitz V."/>
            <person name="Hugenholtz P."/>
            <person name="Klenk H.P."/>
            <person name="Kyrpides N.C."/>
        </authorList>
    </citation>
    <scope>NUCLEOTIDE SEQUENCE [LARGE SCALE GENOMIC DNA]</scope>
    <source>
        <strain evidence="3">ATCC 51198 / DSM 5511 / JCM 9101 / NCIMB 13204 / VKM B-1734 / 4k</strain>
    </source>
</reference>
<dbReference type="GeneID" id="8741618"/>
<accession>D2RYM2</accession>
<dbReference type="KEGG" id="htu:Htur_1031"/>
<keyword evidence="3" id="KW-1185">Reference proteome</keyword>
<dbReference type="HOGENOM" id="CLU_2565649_0_0_2"/>
<evidence type="ECO:0000313" key="3">
    <source>
        <dbReference type="Proteomes" id="UP000001903"/>
    </source>
</evidence>
<dbReference type="InterPro" id="IPR055934">
    <property type="entry name" value="DUF7512"/>
</dbReference>